<gene>
    <name evidence="2" type="ORF">LCGC14_2061620</name>
</gene>
<comment type="caution">
    <text evidence="2">The sequence shown here is derived from an EMBL/GenBank/DDBJ whole genome shotgun (WGS) entry which is preliminary data.</text>
</comment>
<dbReference type="AlphaFoldDB" id="A0A0F9GZK5"/>
<feature type="region of interest" description="Disordered" evidence="1">
    <location>
        <begin position="114"/>
        <end position="136"/>
    </location>
</feature>
<evidence type="ECO:0000313" key="2">
    <source>
        <dbReference type="EMBL" id="KKL74765.1"/>
    </source>
</evidence>
<feature type="compositionally biased region" description="Polar residues" evidence="1">
    <location>
        <begin position="123"/>
        <end position="135"/>
    </location>
</feature>
<dbReference type="EMBL" id="LAZR01024551">
    <property type="protein sequence ID" value="KKL74765.1"/>
    <property type="molecule type" value="Genomic_DNA"/>
</dbReference>
<organism evidence="2">
    <name type="scientific">marine sediment metagenome</name>
    <dbReference type="NCBI Taxonomy" id="412755"/>
    <lineage>
        <taxon>unclassified sequences</taxon>
        <taxon>metagenomes</taxon>
        <taxon>ecological metagenomes</taxon>
    </lineage>
</organism>
<protein>
    <submittedName>
        <fullName evidence="2">Uncharacterized protein</fullName>
    </submittedName>
</protein>
<evidence type="ECO:0000256" key="1">
    <source>
        <dbReference type="SAM" id="MobiDB-lite"/>
    </source>
</evidence>
<reference evidence="2" key="1">
    <citation type="journal article" date="2015" name="Nature">
        <title>Complex archaea that bridge the gap between prokaryotes and eukaryotes.</title>
        <authorList>
            <person name="Spang A."/>
            <person name="Saw J.H."/>
            <person name="Jorgensen S.L."/>
            <person name="Zaremba-Niedzwiedzka K."/>
            <person name="Martijn J."/>
            <person name="Lind A.E."/>
            <person name="van Eijk R."/>
            <person name="Schleper C."/>
            <person name="Guy L."/>
            <person name="Ettema T.J."/>
        </authorList>
    </citation>
    <scope>NUCLEOTIDE SEQUENCE</scope>
</reference>
<proteinExistence type="predicted"/>
<name>A0A0F9GZK5_9ZZZZ</name>
<accession>A0A0F9GZK5</accession>
<sequence length="301" mass="34056">MLTSYFGKADRARYDGHGKILNPIPLWMNDKYKQDLKRDIRQIEQQEREGFISPKERATKMARKQKKADILRFIKESDPRNNSGFNKDCAKKAKDSVLEKIRYISPCLSANPKVPSEFDGAETNPQEEGNKSKNPCISLDTTEEVEEAKRANLRIAEIEGKPMVSRDDATRMVRLLAVALGVRVGYQAFRKRPILGRKGSQVGWSEEYSGNYEGVFDPNKVTIDRDEYERLKAAGEALAVKHNKPVKIVHRSKVKKNAKRQGKPWTCPDCGLNTTTLVKGVHGSRCPAKKEKLNKTEPALT</sequence>